<reference evidence="2 3" key="1">
    <citation type="submission" date="2016-10" db="EMBL/GenBank/DDBJ databases">
        <title>Actinomyces aegypiusis sp. nov., isolated from the Aegypius monachus in Qinghai Tibet Plateau China.</title>
        <authorList>
            <person name="Wang Y."/>
        </authorList>
    </citation>
    <scope>NUCLEOTIDE SEQUENCE [LARGE SCALE GENOMIC DNA]</scope>
    <source>
        <strain evidence="2 3">VUL4_3</strain>
    </source>
</reference>
<dbReference type="Proteomes" id="UP000176288">
    <property type="component" value="Chromosome"/>
</dbReference>
<sequence length="97" mass="10791">MQTIGSVLLFLLWLYTLVIIATFVLDIIRMFNPEWVPGAFMSTLGNICYALTDPPLNALKKIVPPVRFGNISLDLGMIILLVIVGLLQRLVVAFMLS</sequence>
<organism evidence="2 3">
    <name type="scientific">Boudabousia tangfeifanii</name>
    <dbReference type="NCBI Taxonomy" id="1912795"/>
    <lineage>
        <taxon>Bacteria</taxon>
        <taxon>Bacillati</taxon>
        <taxon>Actinomycetota</taxon>
        <taxon>Actinomycetes</taxon>
        <taxon>Actinomycetales</taxon>
        <taxon>Actinomycetaceae</taxon>
        <taxon>Boudabousia</taxon>
    </lineage>
</organism>
<name>A0A1D9ML18_9ACTO</name>
<evidence type="ECO:0000313" key="3">
    <source>
        <dbReference type="Proteomes" id="UP000176288"/>
    </source>
</evidence>
<keyword evidence="1" id="KW-0812">Transmembrane</keyword>
<evidence type="ECO:0008006" key="4">
    <source>
        <dbReference type="Google" id="ProtNLM"/>
    </source>
</evidence>
<dbReference type="OrthoDB" id="3216131at2"/>
<dbReference type="EMBL" id="CP017812">
    <property type="protein sequence ID" value="AOZ72840.1"/>
    <property type="molecule type" value="Genomic_DNA"/>
</dbReference>
<dbReference type="Pfam" id="PF02325">
    <property type="entry name" value="CCB3_YggT"/>
    <property type="match status" value="1"/>
</dbReference>
<feature type="transmembrane region" description="Helical" evidence="1">
    <location>
        <begin position="6"/>
        <end position="28"/>
    </location>
</feature>
<keyword evidence="1" id="KW-0472">Membrane</keyword>
<evidence type="ECO:0000256" key="1">
    <source>
        <dbReference type="SAM" id="Phobius"/>
    </source>
</evidence>
<dbReference type="GO" id="GO:0016020">
    <property type="term" value="C:membrane"/>
    <property type="evidence" value="ECO:0007669"/>
    <property type="project" value="InterPro"/>
</dbReference>
<feature type="transmembrane region" description="Helical" evidence="1">
    <location>
        <begin position="72"/>
        <end position="96"/>
    </location>
</feature>
<dbReference type="RefSeq" id="WP_071164305.1">
    <property type="nucleotide sequence ID" value="NZ_CP017812.1"/>
</dbReference>
<dbReference type="KEGG" id="avu:BK816_05635"/>
<protein>
    <recommendedName>
        <fullName evidence="4">YggT family protein</fullName>
    </recommendedName>
</protein>
<keyword evidence="1" id="KW-1133">Transmembrane helix</keyword>
<accession>A0A1D9ML18</accession>
<keyword evidence="3" id="KW-1185">Reference proteome</keyword>
<dbReference type="STRING" id="1912795.BK816_05635"/>
<dbReference type="AlphaFoldDB" id="A0A1D9ML18"/>
<gene>
    <name evidence="2" type="ORF">BK816_05635</name>
</gene>
<evidence type="ECO:0000313" key="2">
    <source>
        <dbReference type="EMBL" id="AOZ72840.1"/>
    </source>
</evidence>
<proteinExistence type="predicted"/>
<dbReference type="InterPro" id="IPR003425">
    <property type="entry name" value="CCB3/YggT"/>
</dbReference>